<comment type="similarity">
    <text evidence="6">Belongs to the radical SAM superfamily. MqnE family.</text>
</comment>
<dbReference type="GO" id="GO:0009234">
    <property type="term" value="P:menaquinone biosynthetic process"/>
    <property type="evidence" value="ECO:0007669"/>
    <property type="project" value="UniProtKB-UniRule"/>
</dbReference>
<sequence length="376" mass="42383">MQNSDVFSLLKTTVSNSRLLDIAGKALNGERITFDEGVTLYQEGEIPFLSMLSNAVRQRINDEYVYFNRNFHIEPTNICESHCSFCSYRRDDGEEGSWEHSLNDIRRKAESYVGKDITEVHIVGAVHPNRDLFYYADLVQTVKSVLPDIHIKGFTAVEVDAMIKKAGLSLEEGLQTLKKAGLDSMPGGGAEIFDEKTRARICPDKTDTAGWLKIHETAHKLGIPSNATMLYGLIETYEHRVDHMNRLRELQDQTHGFNTFIPLKFRHSNNAFSHIAESTTLEDLKNYAVARIFLDNIPHLKAYWPMIGKSVAQLSLAFGVDDLDGTIDDSTKIYSMAGAEEQNPSASTDELVKMIKTAGKVPVERDTLYNIVRRFD</sequence>
<dbReference type="GO" id="GO:0044689">
    <property type="term" value="F:7,8-didemethyl-8-hydroxy-5-deazariboflavin synthase activity"/>
    <property type="evidence" value="ECO:0007669"/>
    <property type="project" value="TreeGrafter"/>
</dbReference>
<dbReference type="InterPro" id="IPR013785">
    <property type="entry name" value="Aldolase_TIM"/>
</dbReference>
<dbReference type="Pfam" id="PF19288">
    <property type="entry name" value="CofH_C"/>
    <property type="match status" value="1"/>
</dbReference>
<dbReference type="SFLD" id="SFLDS00029">
    <property type="entry name" value="Radical_SAM"/>
    <property type="match status" value="1"/>
</dbReference>
<keyword evidence="13" id="KW-1185">Reference proteome</keyword>
<dbReference type="GO" id="GO:0051539">
    <property type="term" value="F:4 iron, 4 sulfur cluster binding"/>
    <property type="evidence" value="ECO:0007669"/>
    <property type="project" value="UniProtKB-KW"/>
</dbReference>
<dbReference type="InterPro" id="IPR058240">
    <property type="entry name" value="rSAM_sf"/>
</dbReference>
<dbReference type="InterPro" id="IPR034405">
    <property type="entry name" value="F420"/>
</dbReference>
<evidence type="ECO:0000256" key="4">
    <source>
        <dbReference type="ARBA" id="ARBA00023004"/>
    </source>
</evidence>
<dbReference type="SFLD" id="SFLDG01389">
    <property type="entry name" value="menaquinone_synthsis_involved"/>
    <property type="match status" value="1"/>
</dbReference>
<evidence type="ECO:0000256" key="1">
    <source>
        <dbReference type="ARBA" id="ARBA00022485"/>
    </source>
</evidence>
<organism evidence="11 12">
    <name type="scientific">Prolixibacter denitrificans</name>
    <dbReference type="NCBI Taxonomy" id="1541063"/>
    <lineage>
        <taxon>Bacteria</taxon>
        <taxon>Pseudomonadati</taxon>
        <taxon>Bacteroidota</taxon>
        <taxon>Bacteroidia</taxon>
        <taxon>Marinilabiliales</taxon>
        <taxon>Prolixibacteraceae</taxon>
        <taxon>Prolixibacter</taxon>
    </lineage>
</organism>
<dbReference type="UniPathway" id="UPA00079"/>
<feature type="binding site" evidence="6 7">
    <location>
        <position position="86"/>
    </location>
    <ligand>
        <name>[4Fe-4S] cluster</name>
        <dbReference type="ChEBI" id="CHEBI:49883"/>
        <note>4Fe-4S-S-AdoMet</note>
    </ligand>
</feature>
<dbReference type="PROSITE" id="PS51918">
    <property type="entry name" value="RADICAL_SAM"/>
    <property type="match status" value="1"/>
</dbReference>
<name>A0A2P8CKD2_9BACT</name>
<dbReference type="Proteomes" id="UP000396862">
    <property type="component" value="Unassembled WGS sequence"/>
</dbReference>
<evidence type="ECO:0000256" key="5">
    <source>
        <dbReference type="ARBA" id="ARBA00023014"/>
    </source>
</evidence>
<dbReference type="GO" id="GO:0102573">
    <property type="term" value="F:aminodeoxyfutalosine synthase activity"/>
    <property type="evidence" value="ECO:0007669"/>
    <property type="project" value="UniProtKB-EC"/>
</dbReference>
<evidence type="ECO:0000256" key="7">
    <source>
        <dbReference type="PIRSR" id="PIRSR004762-1"/>
    </source>
</evidence>
<keyword evidence="6" id="KW-0808">Transferase</keyword>
<comment type="caution">
    <text evidence="11">The sequence shown here is derived from an EMBL/GenBank/DDBJ whole genome shotgun (WGS) entry which is preliminary data.</text>
</comment>
<comment type="function">
    <text evidence="6">Radical SAM enzyme that catalyzes the addition of the adenosyl radical to the double bond of 3-[(1-carboxyvinyl)oxy]benzoate, leading to aminodeoxyfutalosine (AFL), a key intermediate in the formation of menaquinone (MK, vitamin K2) from chorismate.</text>
</comment>
<dbReference type="PIRSF" id="PIRSF004762">
    <property type="entry name" value="CHP00423"/>
    <property type="match status" value="1"/>
</dbReference>
<dbReference type="EMBL" id="PYGC01000001">
    <property type="protein sequence ID" value="PSK85434.1"/>
    <property type="molecule type" value="Genomic_DNA"/>
</dbReference>
<keyword evidence="6" id="KW-0474">Menaquinone biosynthesis</keyword>
<keyword evidence="4 6" id="KW-0408">Iron</keyword>
<evidence type="ECO:0000256" key="2">
    <source>
        <dbReference type="ARBA" id="ARBA00022691"/>
    </source>
</evidence>
<dbReference type="SFLD" id="SFLDF00343">
    <property type="entry name" value="aminofutalosine_synthase_(mqnE"/>
    <property type="match status" value="1"/>
</dbReference>
<feature type="binding site" evidence="8">
    <location>
        <position position="191"/>
    </location>
    <ligand>
        <name>S-adenosyl-L-methionine</name>
        <dbReference type="ChEBI" id="CHEBI:59789"/>
    </ligand>
</feature>
<dbReference type="SMART" id="SM00729">
    <property type="entry name" value="Elp3"/>
    <property type="match status" value="1"/>
</dbReference>
<dbReference type="AlphaFoldDB" id="A0A2P8CKD2"/>
<dbReference type="PANTHER" id="PTHR43076">
    <property type="entry name" value="FO SYNTHASE (COFH)"/>
    <property type="match status" value="1"/>
</dbReference>
<dbReference type="InterPro" id="IPR022432">
    <property type="entry name" value="MqnE"/>
</dbReference>
<dbReference type="InterPro" id="IPR007197">
    <property type="entry name" value="rSAM"/>
</dbReference>
<feature type="binding site" evidence="6 7">
    <location>
        <position position="79"/>
    </location>
    <ligand>
        <name>[4Fe-4S] cluster</name>
        <dbReference type="ChEBI" id="CHEBI:49883"/>
        <note>4Fe-4S-S-AdoMet</note>
    </ligand>
</feature>
<reference evidence="11 12" key="1">
    <citation type="submission" date="2018-03" db="EMBL/GenBank/DDBJ databases">
        <title>Genomic Encyclopedia of Archaeal and Bacterial Type Strains, Phase II (KMG-II): from individual species to whole genera.</title>
        <authorList>
            <person name="Goeker M."/>
        </authorList>
    </citation>
    <scope>NUCLEOTIDE SEQUENCE [LARGE SCALE GENOMIC DNA]</scope>
    <source>
        <strain evidence="11 12">DSM 27267</strain>
    </source>
</reference>
<feature type="binding site" evidence="8">
    <location>
        <position position="85"/>
    </location>
    <ligand>
        <name>S-adenosyl-L-methionine</name>
        <dbReference type="ChEBI" id="CHEBI:59789"/>
    </ligand>
</feature>
<evidence type="ECO:0000313" key="11">
    <source>
        <dbReference type="EMBL" id="PSK85434.1"/>
    </source>
</evidence>
<keyword evidence="2 6" id="KW-0949">S-adenosyl-L-methionine</keyword>
<dbReference type="InterPro" id="IPR006638">
    <property type="entry name" value="Elp3/MiaA/NifB-like_rSAM"/>
</dbReference>
<evidence type="ECO:0000256" key="3">
    <source>
        <dbReference type="ARBA" id="ARBA00022723"/>
    </source>
</evidence>
<dbReference type="EMBL" id="BLAU01000001">
    <property type="protein sequence ID" value="GET20055.1"/>
    <property type="molecule type" value="Genomic_DNA"/>
</dbReference>
<feature type="domain" description="Radical SAM core" evidence="9">
    <location>
        <begin position="65"/>
        <end position="298"/>
    </location>
</feature>
<accession>A0A2P8CKD2</accession>
<dbReference type="NCBIfam" id="TIGR03700">
    <property type="entry name" value="mena_SCO4494"/>
    <property type="match status" value="1"/>
</dbReference>
<dbReference type="Gene3D" id="3.20.20.70">
    <property type="entry name" value="Aldolase class I"/>
    <property type="match status" value="1"/>
</dbReference>
<reference evidence="10 13" key="2">
    <citation type="submission" date="2019-10" db="EMBL/GenBank/DDBJ databases">
        <title>Prolixibacter strains distinguished by the presence of nitrate reductase genes were adept at nitrate-dependent anaerobic corrosion of metallic iron and carbon steel.</title>
        <authorList>
            <person name="Iino T."/>
            <person name="Shono N."/>
            <person name="Ito K."/>
            <person name="Nakamura R."/>
            <person name="Sueoka K."/>
            <person name="Harayama S."/>
            <person name="Ohkuma M."/>
        </authorList>
    </citation>
    <scope>NUCLEOTIDE SEQUENCE [LARGE SCALE GENOMIC DNA]</scope>
    <source>
        <strain evidence="10 13">MIC1-1</strain>
    </source>
</reference>
<proteinExistence type="inferred from homology"/>
<evidence type="ECO:0000256" key="6">
    <source>
        <dbReference type="HAMAP-Rule" id="MF_00993"/>
    </source>
</evidence>
<dbReference type="PANTHER" id="PTHR43076:SF7">
    <property type="entry name" value="AMINODEOXYFUTALOSINE SYNTHASE"/>
    <property type="match status" value="1"/>
</dbReference>
<keyword evidence="1 6" id="KW-0004">4Fe-4S</keyword>
<keyword evidence="5 6" id="KW-0411">Iron-sulfur</keyword>
<dbReference type="InterPro" id="IPR045567">
    <property type="entry name" value="CofH/MnqC-like_C"/>
</dbReference>
<protein>
    <recommendedName>
        <fullName evidence="6">Aminodeoxyfutalosine synthase</fullName>
        <shortName evidence="6">AFL synthase</shortName>
        <shortName evidence="6">Aminofutalosine synthase</shortName>
        <ecNumber evidence="6">2.5.1.120</ecNumber>
    </recommendedName>
    <alternativeName>
        <fullName evidence="6">Menaquinone biosynthetic enzyme MqnE</fullName>
    </alternativeName>
</protein>
<dbReference type="Pfam" id="PF04055">
    <property type="entry name" value="Radical_SAM"/>
    <property type="match status" value="1"/>
</dbReference>
<dbReference type="RefSeq" id="WP_106540481.1">
    <property type="nucleotide sequence ID" value="NZ_BLAU01000001.1"/>
</dbReference>
<dbReference type="SUPFAM" id="SSF102114">
    <property type="entry name" value="Radical SAM enzymes"/>
    <property type="match status" value="1"/>
</dbReference>
<evidence type="ECO:0000313" key="10">
    <source>
        <dbReference type="EMBL" id="GET20055.1"/>
    </source>
</evidence>
<gene>
    <name evidence="6" type="primary">mqnE</name>
    <name evidence="10" type="synonym">mqnC-2</name>
    <name evidence="11" type="ORF">CLV93_101390</name>
    <name evidence="10" type="ORF">JCM18694_03010</name>
</gene>
<dbReference type="SFLD" id="SFLDG01064">
    <property type="entry name" value="F420__menaquinone_cofactor_bio"/>
    <property type="match status" value="1"/>
</dbReference>
<feature type="binding site" evidence="6 7">
    <location>
        <position position="83"/>
    </location>
    <ligand>
        <name>[4Fe-4S] cluster</name>
        <dbReference type="ChEBI" id="CHEBI:49883"/>
        <note>4Fe-4S-S-AdoMet</note>
    </ligand>
</feature>
<dbReference type="HAMAP" id="MF_00993">
    <property type="entry name" value="MqnE"/>
    <property type="match status" value="1"/>
</dbReference>
<dbReference type="GO" id="GO:0005506">
    <property type="term" value="F:iron ion binding"/>
    <property type="evidence" value="ECO:0007669"/>
    <property type="project" value="UniProtKB-UniRule"/>
</dbReference>
<dbReference type="InterPro" id="IPR020050">
    <property type="entry name" value="FO_synthase_su2"/>
</dbReference>
<comment type="pathway">
    <text evidence="6">Quinol/quinone metabolism; menaquinone biosynthesis.</text>
</comment>
<evidence type="ECO:0000256" key="8">
    <source>
        <dbReference type="PIRSR" id="PIRSR004762-2"/>
    </source>
</evidence>
<evidence type="ECO:0000313" key="13">
    <source>
        <dbReference type="Proteomes" id="UP000396862"/>
    </source>
</evidence>
<comment type="catalytic activity">
    <reaction evidence="6">
        <text>3-[(1-carboxyvinyl)-oxy]benzoate + S-adenosyl-L-methionine + H2O = 6-amino-6-deoxyfutalosine + hydrogencarbonate + L-methionine + H(+)</text>
        <dbReference type="Rhea" id="RHEA:33075"/>
        <dbReference type="ChEBI" id="CHEBI:15377"/>
        <dbReference type="ChEBI" id="CHEBI:15378"/>
        <dbReference type="ChEBI" id="CHEBI:17544"/>
        <dbReference type="ChEBI" id="CHEBI:57844"/>
        <dbReference type="ChEBI" id="CHEBI:59789"/>
        <dbReference type="ChEBI" id="CHEBI:64286"/>
        <dbReference type="ChEBI" id="CHEBI:76981"/>
        <dbReference type="EC" id="2.5.1.120"/>
    </reaction>
</comment>
<dbReference type="EC" id="2.5.1.120" evidence="6"/>
<comment type="cofactor">
    <cofactor evidence="6 7">
        <name>[4Fe-4S] cluster</name>
        <dbReference type="ChEBI" id="CHEBI:49883"/>
    </cofactor>
    <text evidence="6 7">Binds 1 [4Fe-4S] cluster. The cluster is coordinated with 3 cysteines and an exchangeable S-adenosyl-L-methionine.</text>
</comment>
<dbReference type="NCBIfam" id="TIGR00423">
    <property type="entry name" value="CofH family radical SAM protein"/>
    <property type="match status" value="1"/>
</dbReference>
<dbReference type="Proteomes" id="UP000240621">
    <property type="component" value="Unassembled WGS sequence"/>
</dbReference>
<dbReference type="CDD" id="cd01335">
    <property type="entry name" value="Radical_SAM"/>
    <property type="match status" value="1"/>
</dbReference>
<keyword evidence="3 6" id="KW-0479">Metal-binding</keyword>
<evidence type="ECO:0000259" key="9">
    <source>
        <dbReference type="PROSITE" id="PS51918"/>
    </source>
</evidence>
<dbReference type="OrthoDB" id="9802027at2"/>
<evidence type="ECO:0000313" key="12">
    <source>
        <dbReference type="Proteomes" id="UP000240621"/>
    </source>
</evidence>